<comment type="caution">
    <text evidence="2">The sequence shown here is derived from an EMBL/GenBank/DDBJ whole genome shotgun (WGS) entry which is preliminary data.</text>
</comment>
<organism evidence="2 3">
    <name type="scientific">Ceratobasidium theobromae</name>
    <dbReference type="NCBI Taxonomy" id="1582974"/>
    <lineage>
        <taxon>Eukaryota</taxon>
        <taxon>Fungi</taxon>
        <taxon>Dikarya</taxon>
        <taxon>Basidiomycota</taxon>
        <taxon>Agaricomycotina</taxon>
        <taxon>Agaricomycetes</taxon>
        <taxon>Cantharellales</taxon>
        <taxon>Ceratobasidiaceae</taxon>
        <taxon>Ceratobasidium</taxon>
    </lineage>
</organism>
<proteinExistence type="predicted"/>
<evidence type="ECO:0000256" key="1">
    <source>
        <dbReference type="SAM" id="MobiDB-lite"/>
    </source>
</evidence>
<feature type="region of interest" description="Disordered" evidence="1">
    <location>
        <begin position="197"/>
        <end position="222"/>
    </location>
</feature>
<feature type="compositionally biased region" description="Acidic residues" evidence="1">
    <location>
        <begin position="249"/>
        <end position="260"/>
    </location>
</feature>
<name>A0A5N5Q9L6_9AGAM</name>
<dbReference type="AlphaFoldDB" id="A0A5N5Q9L6"/>
<dbReference type="Proteomes" id="UP000383932">
    <property type="component" value="Unassembled WGS sequence"/>
</dbReference>
<dbReference type="EMBL" id="SSOP01000478">
    <property type="protein sequence ID" value="KAB5588354.1"/>
    <property type="molecule type" value="Genomic_DNA"/>
</dbReference>
<evidence type="ECO:0000313" key="3">
    <source>
        <dbReference type="Proteomes" id="UP000383932"/>
    </source>
</evidence>
<gene>
    <name evidence="2" type="ORF">CTheo_8207</name>
</gene>
<feature type="region of interest" description="Disordered" evidence="1">
    <location>
        <begin position="244"/>
        <end position="296"/>
    </location>
</feature>
<keyword evidence="3" id="KW-1185">Reference proteome</keyword>
<protein>
    <submittedName>
        <fullName evidence="2">Uncharacterized protein</fullName>
    </submittedName>
</protein>
<dbReference type="OrthoDB" id="3200131at2759"/>
<sequence length="296" mass="33744">MFTKSNPGPESQLLSDERIVAEDASTRPHARILGMLEARVGGRVRAVPQDMLERQAFPGLSFVGITATLNGQRGLLSQCAWFEDDNAEWFWVKITNVRSIEPREDSRFRGGMPCLWLVTDFAEYAMMTPHKLFDEEWESTLEHFGMPRCDMWPTKGVRPDWWPVELASDWPYDRSIREQYAALMTVDPLVQRANNLSLEPTPTRTPWRRLGPKGDVQIAGRPRHHLSQMSEWFIVPDTGMRKTRRQANLDEDDKDGSEGGDGEKANDKQGSDKGKRKGRRPARERALKRIAPGSAL</sequence>
<accession>A0A5N5Q9L6</accession>
<evidence type="ECO:0000313" key="2">
    <source>
        <dbReference type="EMBL" id="KAB5588354.1"/>
    </source>
</evidence>
<feature type="compositionally biased region" description="Basic and acidic residues" evidence="1">
    <location>
        <begin position="261"/>
        <end position="273"/>
    </location>
</feature>
<reference evidence="2 3" key="1">
    <citation type="journal article" date="2019" name="Fungal Biol. Biotechnol.">
        <title>Draft genome sequence of fastidious pathogen Ceratobasidium theobromae, which causes vascular-streak dieback in Theobroma cacao.</title>
        <authorList>
            <person name="Ali S.S."/>
            <person name="Asman A."/>
            <person name="Shao J."/>
            <person name="Firmansyah A.P."/>
            <person name="Susilo A.W."/>
            <person name="Rosmana A."/>
            <person name="McMahon P."/>
            <person name="Junaid M."/>
            <person name="Guest D."/>
            <person name="Kheng T.Y."/>
            <person name="Meinhardt L.W."/>
            <person name="Bailey B.A."/>
        </authorList>
    </citation>
    <scope>NUCLEOTIDE SEQUENCE [LARGE SCALE GENOMIC DNA]</scope>
    <source>
        <strain evidence="2 3">CT2</strain>
    </source>
</reference>